<evidence type="ECO:0000256" key="4">
    <source>
        <dbReference type="ARBA" id="ARBA00022692"/>
    </source>
</evidence>
<dbReference type="RefSeq" id="WP_073709483.1">
    <property type="nucleotide sequence ID" value="NZ_MQSV01000004.1"/>
</dbReference>
<evidence type="ECO:0000313" key="10">
    <source>
        <dbReference type="Proteomes" id="UP000186785"/>
    </source>
</evidence>
<dbReference type="PANTHER" id="PTHR22926:SF3">
    <property type="entry name" value="UNDECAPRENYL-PHOSPHATE ALPHA-N-ACETYLGLUCOSAMINYL 1-PHOSPHATE TRANSFERASE"/>
    <property type="match status" value="1"/>
</dbReference>
<gene>
    <name evidence="9" type="ORF">BSR29_06425</name>
</gene>
<feature type="transmembrane region" description="Helical" evidence="8">
    <location>
        <begin position="107"/>
        <end position="127"/>
    </location>
</feature>
<protein>
    <submittedName>
        <fullName evidence="9">Undecaprenyl-phosphate alpha-N-acetylglucosaminyl 1-phosphate transferase</fullName>
    </submittedName>
</protein>
<dbReference type="GO" id="GO:0044038">
    <property type="term" value="P:cell wall macromolecule biosynthetic process"/>
    <property type="evidence" value="ECO:0007669"/>
    <property type="project" value="TreeGrafter"/>
</dbReference>
<feature type="transmembrane region" description="Helical" evidence="8">
    <location>
        <begin position="190"/>
        <end position="212"/>
    </location>
</feature>
<dbReference type="Proteomes" id="UP000186785">
    <property type="component" value="Unassembled WGS sequence"/>
</dbReference>
<dbReference type="PANTHER" id="PTHR22926">
    <property type="entry name" value="PHOSPHO-N-ACETYLMURAMOYL-PENTAPEPTIDE-TRANSFERASE"/>
    <property type="match status" value="1"/>
</dbReference>
<dbReference type="InterPro" id="IPR000715">
    <property type="entry name" value="Glycosyl_transferase_4"/>
</dbReference>
<dbReference type="EMBL" id="MQSV01000004">
    <property type="protein sequence ID" value="OKL47250.1"/>
    <property type="molecule type" value="Genomic_DNA"/>
</dbReference>
<feature type="transmembrane region" description="Helical" evidence="8">
    <location>
        <begin position="47"/>
        <end position="65"/>
    </location>
</feature>
<keyword evidence="7" id="KW-0460">Magnesium</keyword>
<dbReference type="GO" id="GO:0005886">
    <property type="term" value="C:plasma membrane"/>
    <property type="evidence" value="ECO:0007669"/>
    <property type="project" value="UniProtKB-SubCell"/>
</dbReference>
<feature type="transmembrane region" description="Helical" evidence="8">
    <location>
        <begin position="164"/>
        <end position="183"/>
    </location>
</feature>
<keyword evidence="2" id="KW-1003">Cell membrane</keyword>
<evidence type="ECO:0000256" key="8">
    <source>
        <dbReference type="SAM" id="Phobius"/>
    </source>
</evidence>
<feature type="binding site" evidence="7">
    <location>
        <position position="224"/>
    </location>
    <ligand>
        <name>Mg(2+)</name>
        <dbReference type="ChEBI" id="CHEBI:18420"/>
    </ligand>
</feature>
<feature type="transmembrane region" description="Helical" evidence="8">
    <location>
        <begin position="339"/>
        <end position="359"/>
    </location>
</feature>
<keyword evidence="7" id="KW-0479">Metal-binding</keyword>
<evidence type="ECO:0000256" key="3">
    <source>
        <dbReference type="ARBA" id="ARBA00022679"/>
    </source>
</evidence>
<evidence type="ECO:0000256" key="1">
    <source>
        <dbReference type="ARBA" id="ARBA00004651"/>
    </source>
</evidence>
<comment type="caution">
    <text evidence="9">The sequence shown here is derived from an EMBL/GenBank/DDBJ whole genome shotgun (WGS) entry which is preliminary data.</text>
</comment>
<keyword evidence="3 9" id="KW-0808">Transferase</keyword>
<keyword evidence="6 8" id="KW-0472">Membrane</keyword>
<feature type="binding site" evidence="7">
    <location>
        <position position="156"/>
    </location>
    <ligand>
        <name>Mg(2+)</name>
        <dbReference type="ChEBI" id="CHEBI:18420"/>
    </ligand>
</feature>
<feature type="transmembrane region" description="Helical" evidence="8">
    <location>
        <begin position="77"/>
        <end position="95"/>
    </location>
</feature>
<accession>A0A1Q5PKU3</accession>
<dbReference type="STRING" id="1921764.BSR28_07855"/>
<comment type="subcellular location">
    <subcellularLocation>
        <location evidence="1">Cell membrane</location>
        <topology evidence="1">Multi-pass membrane protein</topology>
    </subcellularLocation>
</comment>
<name>A0A1Q5PKU3_9ACTO</name>
<proteinExistence type="predicted"/>
<evidence type="ECO:0000313" key="9">
    <source>
        <dbReference type="EMBL" id="OKL47250.1"/>
    </source>
</evidence>
<keyword evidence="10" id="KW-1185">Reference proteome</keyword>
<reference evidence="9 10" key="1">
    <citation type="submission" date="2016-11" db="EMBL/GenBank/DDBJ databases">
        <title>Actinomyces gypaetusis sp. nov. isolated from the vulture Gypaetus barbatus in Qinghai Tibet Plateau China.</title>
        <authorList>
            <person name="Meng X."/>
        </authorList>
    </citation>
    <scope>NUCLEOTIDE SEQUENCE [LARGE SCALE GENOMIC DNA]</scope>
    <source>
        <strain evidence="9 10">VUL4_2</strain>
    </source>
</reference>
<evidence type="ECO:0000256" key="5">
    <source>
        <dbReference type="ARBA" id="ARBA00022989"/>
    </source>
</evidence>
<dbReference type="CDD" id="cd06853">
    <property type="entry name" value="GT_WecA_like"/>
    <property type="match status" value="1"/>
</dbReference>
<evidence type="ECO:0000256" key="7">
    <source>
        <dbReference type="PIRSR" id="PIRSR600715-1"/>
    </source>
</evidence>
<feature type="transmembrane region" description="Helical" evidence="8">
    <location>
        <begin position="314"/>
        <end position="333"/>
    </location>
</feature>
<evidence type="ECO:0000256" key="2">
    <source>
        <dbReference type="ARBA" id="ARBA00022475"/>
    </source>
</evidence>
<evidence type="ECO:0000256" key="6">
    <source>
        <dbReference type="ARBA" id="ARBA00023136"/>
    </source>
</evidence>
<dbReference type="Pfam" id="PF00953">
    <property type="entry name" value="Glycos_transf_4"/>
    <property type="match status" value="1"/>
</dbReference>
<sequence length="370" mass="40295">MKVYVLILLIAMAFTALITPVIRQLTLATNIFTPVRDRDVHDHPIPRLGGVAMMFGFVGAMVMASRMPFLDDIFLSSQGWTVVWAAVAICFLGMIDDVWDLDWYTKLAGQILIAGAMSWQGIQMISFPVFGVTIGSSRLSAFVTILLVVAAINAVNFVDGLDGLAAGMLAIGSLAFFAYCYFLTRVMQSVSYASLASLLCIALVGICAGFLLHNFNPATIFMGDSGAMLLGLVVASAAVIVSGQIDPVRLNATRQVSVLLPLFLPFAVIFIPLLDMTMAVIRRVSKGKSPFHPDQLHLHHRLLRLGHSHKRSVLVMYLWSAVVAFSMASLVILNWGQMLVFAVPLVILALVITAGVPRYRRRKQTAGRGK</sequence>
<dbReference type="GO" id="GO:0071555">
    <property type="term" value="P:cell wall organization"/>
    <property type="evidence" value="ECO:0007669"/>
    <property type="project" value="TreeGrafter"/>
</dbReference>
<comment type="cofactor">
    <cofactor evidence="7">
        <name>Mg(2+)</name>
        <dbReference type="ChEBI" id="CHEBI:18420"/>
    </cofactor>
</comment>
<keyword evidence="5 8" id="KW-1133">Transmembrane helix</keyword>
<dbReference type="AlphaFoldDB" id="A0A1Q5PKU3"/>
<keyword evidence="4 8" id="KW-0812">Transmembrane</keyword>
<feature type="transmembrane region" description="Helical" evidence="8">
    <location>
        <begin position="258"/>
        <end position="281"/>
    </location>
</feature>
<organism evidence="9 10">
    <name type="scientific">Boudabousia liubingyangii</name>
    <dbReference type="NCBI Taxonomy" id="1921764"/>
    <lineage>
        <taxon>Bacteria</taxon>
        <taxon>Bacillati</taxon>
        <taxon>Actinomycetota</taxon>
        <taxon>Actinomycetes</taxon>
        <taxon>Actinomycetales</taxon>
        <taxon>Actinomycetaceae</taxon>
        <taxon>Boudabousia</taxon>
    </lineage>
</organism>
<dbReference type="GO" id="GO:0016780">
    <property type="term" value="F:phosphotransferase activity, for other substituted phosphate groups"/>
    <property type="evidence" value="ECO:0007669"/>
    <property type="project" value="InterPro"/>
</dbReference>
<feature type="transmembrane region" description="Helical" evidence="8">
    <location>
        <begin position="139"/>
        <end position="158"/>
    </location>
</feature>
<dbReference type="GO" id="GO:0009103">
    <property type="term" value="P:lipopolysaccharide biosynthetic process"/>
    <property type="evidence" value="ECO:0007669"/>
    <property type="project" value="TreeGrafter"/>
</dbReference>
<dbReference type="OrthoDB" id="9783652at2"/>
<dbReference type="GO" id="GO:0046872">
    <property type="term" value="F:metal ion binding"/>
    <property type="evidence" value="ECO:0007669"/>
    <property type="project" value="UniProtKB-KW"/>
</dbReference>